<dbReference type="AlphaFoldDB" id="A5BCJ3"/>
<sequence>MLSESTFIEVSSTQPSYIEPFFGPKFTKPTHTDIPPPQAPLAPDHALWMDLSTQIISLGTRMEELVVVNDTRFYSMKDRMDQYQAGLTSQFEYLQ</sequence>
<evidence type="ECO:0000313" key="1">
    <source>
        <dbReference type="EMBL" id="CAN67765.1"/>
    </source>
</evidence>
<proteinExistence type="predicted"/>
<organism evidence="1">
    <name type="scientific">Vitis vinifera</name>
    <name type="common">Grape</name>
    <dbReference type="NCBI Taxonomy" id="29760"/>
    <lineage>
        <taxon>Eukaryota</taxon>
        <taxon>Viridiplantae</taxon>
        <taxon>Streptophyta</taxon>
        <taxon>Embryophyta</taxon>
        <taxon>Tracheophyta</taxon>
        <taxon>Spermatophyta</taxon>
        <taxon>Magnoliopsida</taxon>
        <taxon>eudicotyledons</taxon>
        <taxon>Gunneridae</taxon>
        <taxon>Pentapetalae</taxon>
        <taxon>rosids</taxon>
        <taxon>Vitales</taxon>
        <taxon>Vitaceae</taxon>
        <taxon>Viteae</taxon>
        <taxon>Vitis</taxon>
    </lineage>
</organism>
<reference evidence="1" key="1">
    <citation type="journal article" date="2007" name="PLoS ONE">
        <title>The first genome sequence of an elite grapevine cultivar (Pinot noir Vitis vinifera L.): coping with a highly heterozygous genome.</title>
        <authorList>
            <person name="Velasco R."/>
            <person name="Zharkikh A."/>
            <person name="Troggio M."/>
            <person name="Cartwright D.A."/>
            <person name="Cestaro A."/>
            <person name="Pruss D."/>
            <person name="Pindo M."/>
            <person name="FitzGerald L.M."/>
            <person name="Vezzulli S."/>
            <person name="Reid J."/>
            <person name="Malacarne G."/>
            <person name="Iliev D."/>
            <person name="Coppola G."/>
            <person name="Wardell B."/>
            <person name="Micheletti D."/>
            <person name="Macalma T."/>
            <person name="Facci M."/>
            <person name="Mitchell J.T."/>
            <person name="Perazzolli M."/>
            <person name="Eldredge G."/>
            <person name="Gatto P."/>
            <person name="Oyzerski R."/>
            <person name="Moretto M."/>
            <person name="Gutin N."/>
            <person name="Stefanini M."/>
            <person name="Chen Y."/>
            <person name="Segala C."/>
            <person name="Davenport C."/>
            <person name="Dematte L."/>
            <person name="Mraz A."/>
            <person name="Battilana J."/>
            <person name="Stormo K."/>
            <person name="Costa F."/>
            <person name="Tao Q."/>
            <person name="Si-Ammour A."/>
            <person name="Harkins T."/>
            <person name="Lackey A."/>
            <person name="Perbost C."/>
            <person name="Taillon B."/>
            <person name="Stella A."/>
            <person name="Solovyev V."/>
            <person name="Fawcett J.A."/>
            <person name="Sterck L."/>
            <person name="Vandepoele K."/>
            <person name="Grando S.M."/>
            <person name="Toppo S."/>
            <person name="Moser C."/>
            <person name="Lanchbury J."/>
            <person name="Bogden R."/>
            <person name="Skolnick M."/>
            <person name="Sgaramella V."/>
            <person name="Bhatnagar S.K."/>
            <person name="Fontana P."/>
            <person name="Gutin A."/>
            <person name="Van de Peer Y."/>
            <person name="Salamini F."/>
            <person name="Viola R."/>
        </authorList>
    </citation>
    <scope>NUCLEOTIDE SEQUENCE</scope>
</reference>
<dbReference type="EMBL" id="AM454593">
    <property type="protein sequence ID" value="CAN67765.1"/>
    <property type="molecule type" value="Genomic_DNA"/>
</dbReference>
<name>A5BCJ3_VITVI</name>
<protein>
    <submittedName>
        <fullName evidence="1">Uncharacterized protein</fullName>
    </submittedName>
</protein>
<accession>A5BCJ3</accession>
<gene>
    <name evidence="1" type="ORF">VITISV_030965</name>
</gene>